<protein>
    <submittedName>
        <fullName evidence="3">Uncharacterized protein</fullName>
    </submittedName>
</protein>
<keyword evidence="4" id="KW-1185">Reference proteome</keyword>
<evidence type="ECO:0000256" key="1">
    <source>
        <dbReference type="SAM" id="Phobius"/>
    </source>
</evidence>
<comment type="caution">
    <text evidence="3">The sequence shown here is derived from an EMBL/GenBank/DDBJ whole genome shotgun (WGS) entry which is preliminary data.</text>
</comment>
<dbReference type="EMBL" id="CATQJA010001850">
    <property type="protein sequence ID" value="CAJ0568877.1"/>
    <property type="molecule type" value="Genomic_DNA"/>
</dbReference>
<reference evidence="3" key="1">
    <citation type="submission" date="2023-06" db="EMBL/GenBank/DDBJ databases">
        <authorList>
            <person name="Delattre M."/>
        </authorList>
    </citation>
    <scope>NUCLEOTIDE SEQUENCE</scope>
    <source>
        <strain evidence="3">AF72</strain>
    </source>
</reference>
<proteinExistence type="predicted"/>
<evidence type="ECO:0000313" key="4">
    <source>
        <dbReference type="Proteomes" id="UP001177023"/>
    </source>
</evidence>
<keyword evidence="1" id="KW-0812">Transmembrane</keyword>
<feature type="transmembrane region" description="Helical" evidence="1">
    <location>
        <begin position="20"/>
        <end position="44"/>
    </location>
</feature>
<name>A0AA36GEV3_9BILA</name>
<sequence>MGRIFLEDWYDFFAPEKSWPFALLCSILTAVFFLMILTCSSIHYKRRNERTASFSLKDELATPQNVYY</sequence>
<keyword evidence="1" id="KW-1133">Transmembrane helix</keyword>
<feature type="non-terminal residue" evidence="3">
    <location>
        <position position="68"/>
    </location>
</feature>
<gene>
    <name evidence="3" type="ORF">MSPICULIGERA_LOCUS20811</name>
    <name evidence="2" type="ORF">MSPICULIGERA_LOCUS7383</name>
</gene>
<keyword evidence="1" id="KW-0472">Membrane</keyword>
<evidence type="ECO:0000313" key="3">
    <source>
        <dbReference type="EMBL" id="CAJ0582681.1"/>
    </source>
</evidence>
<dbReference type="EMBL" id="CATQJA010002664">
    <property type="protein sequence ID" value="CAJ0582681.1"/>
    <property type="molecule type" value="Genomic_DNA"/>
</dbReference>
<organism evidence="3 4">
    <name type="scientific">Mesorhabditis spiculigera</name>
    <dbReference type="NCBI Taxonomy" id="96644"/>
    <lineage>
        <taxon>Eukaryota</taxon>
        <taxon>Metazoa</taxon>
        <taxon>Ecdysozoa</taxon>
        <taxon>Nematoda</taxon>
        <taxon>Chromadorea</taxon>
        <taxon>Rhabditida</taxon>
        <taxon>Rhabditina</taxon>
        <taxon>Rhabditomorpha</taxon>
        <taxon>Rhabditoidea</taxon>
        <taxon>Rhabditidae</taxon>
        <taxon>Mesorhabditinae</taxon>
        <taxon>Mesorhabditis</taxon>
    </lineage>
</organism>
<dbReference type="AlphaFoldDB" id="A0AA36GEV3"/>
<evidence type="ECO:0000313" key="2">
    <source>
        <dbReference type="EMBL" id="CAJ0568877.1"/>
    </source>
</evidence>
<accession>A0AA36GEV3</accession>
<dbReference type="Proteomes" id="UP001177023">
    <property type="component" value="Unassembled WGS sequence"/>
</dbReference>